<dbReference type="AlphaFoldDB" id="A0A7N0RF75"/>
<proteinExistence type="predicted"/>
<feature type="transmembrane region" description="Helical" evidence="7">
    <location>
        <begin position="104"/>
        <end position="128"/>
    </location>
</feature>
<sequence>MISCAASSHPYLFFHYACNPASDFHKQFQNSTAQKSLPSSFQLVRDLGIFIGLNLPQPVPFNAQGFTFLMIIKALAGSVISMIRGEAPRLGLVIRICQLPGMRWIKRTSLAMATCLFALVGAAVGFVAGGVTGSATESGVARGCGLGVVSGVVVALELFDSLLDGRFISKVVMFGTSLVNGKVFAEWVCPAMLKAFQSQTYIMSVPGHEDSDLYNLDDGPEGLAPHLIDKLPTFRAQPCHDFRCTICLENFKDGESGRELRRCGHCFHTGCIDAWLARRGSCPVCRRLVTPAGHGSSGLVCMAANCLIQPEN</sequence>
<evidence type="ECO:0000313" key="10">
    <source>
        <dbReference type="Proteomes" id="UP000594263"/>
    </source>
</evidence>
<evidence type="ECO:0000256" key="5">
    <source>
        <dbReference type="ARBA" id="ARBA00023136"/>
    </source>
</evidence>
<keyword evidence="7" id="KW-0812">Transmembrane</keyword>
<dbReference type="SMART" id="SM00184">
    <property type="entry name" value="RING"/>
    <property type="match status" value="1"/>
</dbReference>
<dbReference type="EnsemblPlants" id="Kaladp0010s0124.1.v1.1">
    <property type="protein sequence ID" value="Kaladp0010s0124.1.v1.1"/>
    <property type="gene ID" value="Kaladp0010s0124.v1.1"/>
</dbReference>
<keyword evidence="4" id="KW-0862">Zinc</keyword>
<comment type="subcellular location">
    <subcellularLocation>
        <location evidence="1">Membrane</location>
    </subcellularLocation>
</comment>
<dbReference type="CDD" id="cd16461">
    <property type="entry name" value="RING-H2_EL5-like"/>
    <property type="match status" value="1"/>
</dbReference>
<feature type="domain" description="RING-type" evidence="8">
    <location>
        <begin position="244"/>
        <end position="286"/>
    </location>
</feature>
<dbReference type="PANTHER" id="PTHR46151">
    <property type="entry name" value="NEP1-INTERACTING PROTEIN-LIKE 2"/>
    <property type="match status" value="1"/>
</dbReference>
<accession>A0A7N0RF75</accession>
<evidence type="ECO:0000259" key="8">
    <source>
        <dbReference type="PROSITE" id="PS50089"/>
    </source>
</evidence>
<evidence type="ECO:0000256" key="6">
    <source>
        <dbReference type="PROSITE-ProRule" id="PRU00175"/>
    </source>
</evidence>
<evidence type="ECO:0000256" key="2">
    <source>
        <dbReference type="ARBA" id="ARBA00022723"/>
    </source>
</evidence>
<evidence type="ECO:0000256" key="1">
    <source>
        <dbReference type="ARBA" id="ARBA00004370"/>
    </source>
</evidence>
<reference evidence="9" key="1">
    <citation type="submission" date="2021-01" db="UniProtKB">
        <authorList>
            <consortium name="EnsemblPlants"/>
        </authorList>
    </citation>
    <scope>IDENTIFICATION</scope>
</reference>
<keyword evidence="3 6" id="KW-0863">Zinc-finger</keyword>
<dbReference type="PROSITE" id="PS50089">
    <property type="entry name" value="ZF_RING_2"/>
    <property type="match status" value="1"/>
</dbReference>
<evidence type="ECO:0000256" key="4">
    <source>
        <dbReference type="ARBA" id="ARBA00022833"/>
    </source>
</evidence>
<dbReference type="PANTHER" id="PTHR46151:SF12">
    <property type="entry name" value="RING_U-BOX SUPERFAMILY PROTEIN"/>
    <property type="match status" value="1"/>
</dbReference>
<keyword evidence="10" id="KW-1185">Reference proteome</keyword>
<organism evidence="9 10">
    <name type="scientific">Kalanchoe fedtschenkoi</name>
    <name type="common">Lavender scallops</name>
    <name type="synonym">South American air plant</name>
    <dbReference type="NCBI Taxonomy" id="63787"/>
    <lineage>
        <taxon>Eukaryota</taxon>
        <taxon>Viridiplantae</taxon>
        <taxon>Streptophyta</taxon>
        <taxon>Embryophyta</taxon>
        <taxon>Tracheophyta</taxon>
        <taxon>Spermatophyta</taxon>
        <taxon>Magnoliopsida</taxon>
        <taxon>eudicotyledons</taxon>
        <taxon>Gunneridae</taxon>
        <taxon>Pentapetalae</taxon>
        <taxon>Saxifragales</taxon>
        <taxon>Crassulaceae</taxon>
        <taxon>Kalanchoe</taxon>
    </lineage>
</organism>
<keyword evidence="7" id="KW-1133">Transmembrane helix</keyword>
<evidence type="ECO:0000256" key="7">
    <source>
        <dbReference type="SAM" id="Phobius"/>
    </source>
</evidence>
<dbReference type="Pfam" id="PF13639">
    <property type="entry name" value="zf-RING_2"/>
    <property type="match status" value="1"/>
</dbReference>
<dbReference type="InterPro" id="IPR013083">
    <property type="entry name" value="Znf_RING/FYVE/PHD"/>
</dbReference>
<dbReference type="GO" id="GO:0008270">
    <property type="term" value="F:zinc ion binding"/>
    <property type="evidence" value="ECO:0007669"/>
    <property type="project" value="UniProtKB-KW"/>
</dbReference>
<keyword evidence="2" id="KW-0479">Metal-binding</keyword>
<evidence type="ECO:0000256" key="3">
    <source>
        <dbReference type="ARBA" id="ARBA00022771"/>
    </source>
</evidence>
<dbReference type="Gramene" id="Kaladp0010s0124.1.v1.1">
    <property type="protein sequence ID" value="Kaladp0010s0124.1.v1.1"/>
    <property type="gene ID" value="Kaladp0010s0124.v1.1"/>
</dbReference>
<dbReference type="Proteomes" id="UP000594263">
    <property type="component" value="Unplaced"/>
</dbReference>
<name>A0A7N0RF75_KALFE</name>
<protein>
    <recommendedName>
        <fullName evidence="8">RING-type domain-containing protein</fullName>
    </recommendedName>
</protein>
<evidence type="ECO:0000313" key="9">
    <source>
        <dbReference type="EnsemblPlants" id="Kaladp0010s0124.1.v1.1"/>
    </source>
</evidence>
<dbReference type="Gene3D" id="3.30.40.10">
    <property type="entry name" value="Zinc/RING finger domain, C3HC4 (zinc finger)"/>
    <property type="match status" value="1"/>
</dbReference>
<dbReference type="SUPFAM" id="SSF57850">
    <property type="entry name" value="RING/U-box"/>
    <property type="match status" value="1"/>
</dbReference>
<keyword evidence="5 7" id="KW-0472">Membrane</keyword>
<dbReference type="InterPro" id="IPR001841">
    <property type="entry name" value="Znf_RING"/>
</dbReference>
<dbReference type="GO" id="GO:0016020">
    <property type="term" value="C:membrane"/>
    <property type="evidence" value="ECO:0007669"/>
    <property type="project" value="UniProtKB-SubCell"/>
</dbReference>